<dbReference type="EMBL" id="JAAIOD010000003">
    <property type="protein sequence ID" value="NSE57312.1"/>
    <property type="molecule type" value="Genomic_DNA"/>
</dbReference>
<reference evidence="9 10" key="2">
    <citation type="submission" date="2018-08" db="EMBL/GenBank/DDBJ databases">
        <title>A genome reference for cultivated species of the human gut microbiota.</title>
        <authorList>
            <person name="Zou Y."/>
            <person name="Xue W."/>
            <person name="Luo G."/>
        </authorList>
    </citation>
    <scope>NUCLEOTIDE SEQUENCE [LARGE SCALE GENOMIC DNA]</scope>
    <source>
        <strain evidence="6 9">AM22-22</strain>
        <strain evidence="5 10">AM23-13</strain>
    </source>
</reference>
<evidence type="ECO:0000256" key="1">
    <source>
        <dbReference type="SAM" id="MobiDB-lite"/>
    </source>
</evidence>
<dbReference type="Proteomes" id="UP000284095">
    <property type="component" value="Unassembled WGS sequence"/>
</dbReference>
<dbReference type="Proteomes" id="UP000398619">
    <property type="component" value="Unassembled WGS sequence"/>
</dbReference>
<organism evidence="3 8">
    <name type="scientific">Dorea longicatena</name>
    <dbReference type="NCBI Taxonomy" id="88431"/>
    <lineage>
        <taxon>Bacteria</taxon>
        <taxon>Bacillati</taxon>
        <taxon>Bacillota</taxon>
        <taxon>Clostridia</taxon>
        <taxon>Lachnospirales</taxon>
        <taxon>Lachnospiraceae</taxon>
        <taxon>Dorea</taxon>
    </lineage>
</organism>
<gene>
    <name evidence="7" type="ORF">DLSSTS7063_02091</name>
    <name evidence="6" type="ORF">DW265_02805</name>
    <name evidence="5" type="ORF">DW641_11860</name>
    <name evidence="3" type="ORF">ERS852423_00466</name>
    <name evidence="4" type="ORF">G4332_04100</name>
</gene>
<proteinExistence type="predicted"/>
<accession>A0A173WWD1</accession>
<feature type="transmembrane region" description="Helical" evidence="2">
    <location>
        <begin position="65"/>
        <end position="84"/>
    </location>
</feature>
<dbReference type="RefSeq" id="WP_028085856.1">
    <property type="nucleotide sequence ID" value="NZ_CABHNM010000046.1"/>
</dbReference>
<dbReference type="EMBL" id="CYYY01000001">
    <property type="protein sequence ID" value="CUN43813.1"/>
    <property type="molecule type" value="Genomic_DNA"/>
</dbReference>
<dbReference type="Proteomes" id="UP000724058">
    <property type="component" value="Unassembled WGS sequence"/>
</dbReference>
<reference evidence="4" key="5">
    <citation type="submission" date="2020-02" db="EMBL/GenBank/DDBJ databases">
        <authorList>
            <person name="Littmann E."/>
            <person name="Sorbara M."/>
        </authorList>
    </citation>
    <scope>NUCLEOTIDE SEQUENCE</scope>
    <source>
        <strain evidence="4">MSK.10.16</strain>
    </source>
</reference>
<dbReference type="Proteomes" id="UP000095439">
    <property type="component" value="Unassembled WGS sequence"/>
</dbReference>
<dbReference type="EMBL" id="QRHW01000023">
    <property type="protein sequence ID" value="RHG06018.1"/>
    <property type="molecule type" value="Genomic_DNA"/>
</dbReference>
<feature type="region of interest" description="Disordered" evidence="1">
    <location>
        <begin position="95"/>
        <end position="143"/>
    </location>
</feature>
<evidence type="ECO:0000256" key="2">
    <source>
        <dbReference type="SAM" id="Phobius"/>
    </source>
</evidence>
<evidence type="ECO:0000313" key="10">
    <source>
        <dbReference type="Proteomes" id="UP000284112"/>
    </source>
</evidence>
<evidence type="ECO:0000313" key="9">
    <source>
        <dbReference type="Proteomes" id="UP000284095"/>
    </source>
</evidence>
<evidence type="ECO:0000313" key="6">
    <source>
        <dbReference type="EMBL" id="RHG28084.1"/>
    </source>
</evidence>
<keyword evidence="2" id="KW-1133">Transmembrane helix</keyword>
<dbReference type="AlphaFoldDB" id="A0A173WWD1"/>
<evidence type="ECO:0000313" key="7">
    <source>
        <dbReference type="EMBL" id="VUX14699.1"/>
    </source>
</evidence>
<reference evidence="3 8" key="1">
    <citation type="submission" date="2015-09" db="EMBL/GenBank/DDBJ databases">
        <authorList>
            <consortium name="Pathogen Informatics"/>
        </authorList>
    </citation>
    <scope>NUCLEOTIDE SEQUENCE [LARGE SCALE GENOMIC DNA]</scope>
    <source>
        <strain evidence="3 8">2789STDY5608866</strain>
    </source>
</reference>
<evidence type="ECO:0000313" key="8">
    <source>
        <dbReference type="Proteomes" id="UP000095439"/>
    </source>
</evidence>
<evidence type="ECO:0000313" key="11">
    <source>
        <dbReference type="Proteomes" id="UP000398619"/>
    </source>
</evidence>
<name>A0A173WWD1_9FIRM</name>
<evidence type="ECO:0000313" key="5">
    <source>
        <dbReference type="EMBL" id="RHG06018.1"/>
    </source>
</evidence>
<dbReference type="EMBL" id="CABHNM010000046">
    <property type="protein sequence ID" value="VUX14699.1"/>
    <property type="molecule type" value="Genomic_DNA"/>
</dbReference>
<feature type="transmembrane region" description="Helical" evidence="2">
    <location>
        <begin position="6"/>
        <end position="21"/>
    </location>
</feature>
<feature type="compositionally biased region" description="Polar residues" evidence="1">
    <location>
        <begin position="128"/>
        <end position="137"/>
    </location>
</feature>
<dbReference type="Proteomes" id="UP000284112">
    <property type="component" value="Unassembled WGS sequence"/>
</dbReference>
<keyword evidence="9" id="KW-1185">Reference proteome</keyword>
<reference evidence="7 11" key="3">
    <citation type="submission" date="2019-07" db="EMBL/GenBank/DDBJ databases">
        <authorList>
            <person name="Hibberd C M."/>
            <person name="Gehrig L. J."/>
            <person name="Chang H.-W."/>
            <person name="Venkatesh S."/>
        </authorList>
    </citation>
    <scope>NUCLEOTIDE SEQUENCE [LARGE SCALE GENOMIC DNA]</scope>
    <source>
        <strain evidence="7">Dorea_longicatena_SSTS_Bg7063</strain>
    </source>
</reference>
<evidence type="ECO:0000313" key="4">
    <source>
        <dbReference type="EMBL" id="NSE57312.1"/>
    </source>
</evidence>
<dbReference type="EMBL" id="QRIC01000003">
    <property type="protein sequence ID" value="RHG28084.1"/>
    <property type="molecule type" value="Genomic_DNA"/>
</dbReference>
<protein>
    <submittedName>
        <fullName evidence="3">Uncharacterized protein</fullName>
    </submittedName>
</protein>
<feature type="transmembrane region" description="Helical" evidence="2">
    <location>
        <begin position="33"/>
        <end position="53"/>
    </location>
</feature>
<evidence type="ECO:0000313" key="3">
    <source>
        <dbReference type="EMBL" id="CUN43813.1"/>
    </source>
</evidence>
<keyword evidence="2" id="KW-0812">Transmembrane</keyword>
<reference evidence="4" key="4">
    <citation type="journal article" date="2020" name="Cell Host Microbe">
        <title>Functional and Genomic Variation between Human-Derived Isolates of Lachnospiraceae Reveals Inter- and Intra-Species Diversity.</title>
        <authorList>
            <person name="Sorbara M.T."/>
            <person name="Littmann E.R."/>
            <person name="Fontana E."/>
            <person name="Moody T.U."/>
            <person name="Kohout C.E."/>
            <person name="Gjonbalaj M."/>
            <person name="Eaton V."/>
            <person name="Seok R."/>
            <person name="Leiner I.M."/>
            <person name="Pamer E.G."/>
        </authorList>
    </citation>
    <scope>NUCLEOTIDE SEQUENCE</scope>
    <source>
        <strain evidence="4">MSK.10.16</strain>
    </source>
</reference>
<sequence length="143" mass="16013">MLKYILMILGGVIFIAGYYFMQQNEGRGKTMMFYSLFTYAGLTLVILSGARVLDPFFEGLGKNGEMIQLAVEVACFVIGAELLLKPAFEDQKEIGTKKNITPRGSGDSFSAKANKKESTKKTKKNNNQIKRSYSTGNKKYRKK</sequence>
<keyword evidence="2" id="KW-0472">Membrane</keyword>